<dbReference type="Pfam" id="PF08033">
    <property type="entry name" value="Sec23_BS"/>
    <property type="match status" value="1"/>
</dbReference>
<dbReference type="Pfam" id="PF04811">
    <property type="entry name" value="Sec23_trunk"/>
    <property type="match status" value="1"/>
</dbReference>
<dbReference type="GO" id="GO:0030127">
    <property type="term" value="C:COPII vesicle coat"/>
    <property type="evidence" value="ECO:0000318"/>
    <property type="project" value="GO_Central"/>
</dbReference>
<dbReference type="InterPro" id="IPR036174">
    <property type="entry name" value="Znf_Sec23_Sec24_sf"/>
</dbReference>
<feature type="domain" description="Zinc finger Sec23/Sec24-type" evidence="6">
    <location>
        <begin position="315"/>
        <end position="353"/>
    </location>
</feature>
<dbReference type="AlphaFoldDB" id="D8QRN3"/>
<dbReference type="Gene3D" id="2.60.40.1670">
    <property type="entry name" value="beta-sandwich domain of Sec23/24"/>
    <property type="match status" value="1"/>
</dbReference>
<protein>
    <recommendedName>
        <fullName evidence="12">COP-II coat subunit</fullName>
    </recommendedName>
</protein>
<feature type="domain" description="Sec23/Sec24 trunk" evidence="7">
    <location>
        <begin position="390"/>
        <end position="625"/>
    </location>
</feature>
<evidence type="ECO:0000259" key="6">
    <source>
        <dbReference type="Pfam" id="PF04810"/>
    </source>
</evidence>
<accession>D8QRN3</accession>
<feature type="compositionally biased region" description="Pro residues" evidence="4">
    <location>
        <begin position="13"/>
        <end position="36"/>
    </location>
</feature>
<evidence type="ECO:0000259" key="7">
    <source>
        <dbReference type="Pfam" id="PF04811"/>
    </source>
</evidence>
<organism evidence="11">
    <name type="scientific">Selaginella moellendorffii</name>
    <name type="common">Spikemoss</name>
    <dbReference type="NCBI Taxonomy" id="88036"/>
    <lineage>
        <taxon>Eukaryota</taxon>
        <taxon>Viridiplantae</taxon>
        <taxon>Streptophyta</taxon>
        <taxon>Embryophyta</taxon>
        <taxon>Tracheophyta</taxon>
        <taxon>Lycopodiopsida</taxon>
        <taxon>Selaginellales</taxon>
        <taxon>Selaginellaceae</taxon>
        <taxon>Selaginella</taxon>
    </lineage>
</organism>
<evidence type="ECO:0008006" key="12">
    <source>
        <dbReference type="Google" id="ProtNLM"/>
    </source>
</evidence>
<dbReference type="InterPro" id="IPR006896">
    <property type="entry name" value="Sec23/24_trunk_dom"/>
</dbReference>
<dbReference type="Gene3D" id="3.40.50.410">
    <property type="entry name" value="von Willebrand factor, type A domain"/>
    <property type="match status" value="1"/>
</dbReference>
<dbReference type="InterPro" id="IPR050550">
    <property type="entry name" value="SEC23_SEC24_subfamily"/>
</dbReference>
<dbReference type="GO" id="GO:0000149">
    <property type="term" value="F:SNARE binding"/>
    <property type="evidence" value="ECO:0000318"/>
    <property type="project" value="GO_Central"/>
</dbReference>
<evidence type="ECO:0000313" key="11">
    <source>
        <dbReference type="Proteomes" id="UP000001514"/>
    </source>
</evidence>
<evidence type="ECO:0000256" key="1">
    <source>
        <dbReference type="ARBA" id="ARBA00008334"/>
    </source>
</evidence>
<evidence type="ECO:0000259" key="8">
    <source>
        <dbReference type="Pfam" id="PF04815"/>
    </source>
</evidence>
<evidence type="ECO:0000256" key="4">
    <source>
        <dbReference type="SAM" id="MobiDB-lite"/>
    </source>
</evidence>
<dbReference type="OMA" id="RLCKHGD"/>
<dbReference type="SUPFAM" id="SSF53300">
    <property type="entry name" value="vWA-like"/>
    <property type="match status" value="1"/>
</dbReference>
<dbReference type="HOGENOM" id="CLU_004589_1_2_1"/>
<dbReference type="InterPro" id="IPR036465">
    <property type="entry name" value="vWFA_dom_sf"/>
</dbReference>
<dbReference type="InterPro" id="IPR006895">
    <property type="entry name" value="Znf_Sec23_Sec24"/>
</dbReference>
<dbReference type="eggNOG" id="KOG1984">
    <property type="taxonomic scope" value="Eukaryota"/>
</dbReference>
<feature type="compositionally biased region" description="Low complexity" evidence="4">
    <location>
        <begin position="124"/>
        <end position="136"/>
    </location>
</feature>
<dbReference type="GO" id="GO:0006886">
    <property type="term" value="P:intracellular protein transport"/>
    <property type="evidence" value="ECO:0007669"/>
    <property type="project" value="InterPro"/>
</dbReference>
<dbReference type="InterPro" id="IPR007123">
    <property type="entry name" value="Gelsolin-like_dom"/>
</dbReference>
<dbReference type="InterPro" id="IPR006900">
    <property type="entry name" value="Sec23/24_helical_dom"/>
</dbReference>
<evidence type="ECO:0000259" key="5">
    <source>
        <dbReference type="Pfam" id="PF00626"/>
    </source>
</evidence>
<keyword evidence="3" id="KW-0653">Protein transport</keyword>
<feature type="compositionally biased region" description="Polar residues" evidence="4">
    <location>
        <begin position="211"/>
        <end position="222"/>
    </location>
</feature>
<dbReference type="SUPFAM" id="SSF81995">
    <property type="entry name" value="beta-sandwich domain of Sec23/24"/>
    <property type="match status" value="1"/>
</dbReference>
<dbReference type="Pfam" id="PF04815">
    <property type="entry name" value="Sec23_helical"/>
    <property type="match status" value="1"/>
</dbReference>
<dbReference type="GO" id="GO:0008270">
    <property type="term" value="F:zinc ion binding"/>
    <property type="evidence" value="ECO:0000318"/>
    <property type="project" value="GO_Central"/>
</dbReference>
<dbReference type="EMBL" id="GL377566">
    <property type="protein sequence ID" value="EFJ37282.1"/>
    <property type="molecule type" value="Genomic_DNA"/>
</dbReference>
<keyword evidence="2" id="KW-0813">Transport</keyword>
<evidence type="ECO:0000256" key="3">
    <source>
        <dbReference type="ARBA" id="ARBA00022927"/>
    </source>
</evidence>
<dbReference type="PANTHER" id="PTHR13803">
    <property type="entry name" value="SEC24-RELATED PROTEIN"/>
    <property type="match status" value="1"/>
</dbReference>
<feature type="domain" description="Gelsolin-like" evidence="5">
    <location>
        <begin position="846"/>
        <end position="911"/>
    </location>
</feature>
<feature type="region of interest" description="Disordered" evidence="4">
    <location>
        <begin position="1"/>
        <end position="228"/>
    </location>
</feature>
<dbReference type="InterPro" id="IPR036175">
    <property type="entry name" value="Sec23/24_helical_dom_sf"/>
</dbReference>
<dbReference type="PANTHER" id="PTHR13803:SF4">
    <property type="entry name" value="SECRETORY 24CD, ISOFORM C"/>
    <property type="match status" value="1"/>
</dbReference>
<proteinExistence type="inferred from homology"/>
<dbReference type="Gramene" id="EFJ37282">
    <property type="protein sequence ID" value="EFJ37282"/>
    <property type="gene ID" value="SELMODRAFT_140536"/>
</dbReference>
<dbReference type="KEGG" id="smo:SELMODRAFT_140536"/>
<reference evidence="10 11" key="1">
    <citation type="journal article" date="2011" name="Science">
        <title>The Selaginella genome identifies genetic changes associated with the evolution of vascular plants.</title>
        <authorList>
            <person name="Banks J.A."/>
            <person name="Nishiyama T."/>
            <person name="Hasebe M."/>
            <person name="Bowman J.L."/>
            <person name="Gribskov M."/>
            <person name="dePamphilis C."/>
            <person name="Albert V.A."/>
            <person name="Aono N."/>
            <person name="Aoyama T."/>
            <person name="Ambrose B.A."/>
            <person name="Ashton N.W."/>
            <person name="Axtell M.J."/>
            <person name="Barker E."/>
            <person name="Barker M.S."/>
            <person name="Bennetzen J.L."/>
            <person name="Bonawitz N.D."/>
            <person name="Chapple C."/>
            <person name="Cheng C."/>
            <person name="Correa L.G."/>
            <person name="Dacre M."/>
            <person name="DeBarry J."/>
            <person name="Dreyer I."/>
            <person name="Elias M."/>
            <person name="Engstrom E.M."/>
            <person name="Estelle M."/>
            <person name="Feng L."/>
            <person name="Finet C."/>
            <person name="Floyd S.K."/>
            <person name="Frommer W.B."/>
            <person name="Fujita T."/>
            <person name="Gramzow L."/>
            <person name="Gutensohn M."/>
            <person name="Harholt J."/>
            <person name="Hattori M."/>
            <person name="Heyl A."/>
            <person name="Hirai T."/>
            <person name="Hiwatashi Y."/>
            <person name="Ishikawa M."/>
            <person name="Iwata M."/>
            <person name="Karol K.G."/>
            <person name="Koehler B."/>
            <person name="Kolukisaoglu U."/>
            <person name="Kubo M."/>
            <person name="Kurata T."/>
            <person name="Lalonde S."/>
            <person name="Li K."/>
            <person name="Li Y."/>
            <person name="Litt A."/>
            <person name="Lyons E."/>
            <person name="Manning G."/>
            <person name="Maruyama T."/>
            <person name="Michael T.P."/>
            <person name="Mikami K."/>
            <person name="Miyazaki S."/>
            <person name="Morinaga S."/>
            <person name="Murata T."/>
            <person name="Mueller-Roeber B."/>
            <person name="Nelson D.R."/>
            <person name="Obara M."/>
            <person name="Oguri Y."/>
            <person name="Olmstead R.G."/>
            <person name="Onodera N."/>
            <person name="Petersen B.L."/>
            <person name="Pils B."/>
            <person name="Prigge M."/>
            <person name="Rensing S.A."/>
            <person name="Riano-Pachon D.M."/>
            <person name="Roberts A.W."/>
            <person name="Sato Y."/>
            <person name="Scheller H.V."/>
            <person name="Schulz B."/>
            <person name="Schulz C."/>
            <person name="Shakirov E.V."/>
            <person name="Shibagaki N."/>
            <person name="Shinohara N."/>
            <person name="Shippen D.E."/>
            <person name="Soerensen I."/>
            <person name="Sotooka R."/>
            <person name="Sugimoto N."/>
            <person name="Sugita M."/>
            <person name="Sumikawa N."/>
            <person name="Tanurdzic M."/>
            <person name="Theissen G."/>
            <person name="Ulvskov P."/>
            <person name="Wakazuki S."/>
            <person name="Weng J.K."/>
            <person name="Willats W.W."/>
            <person name="Wipf D."/>
            <person name="Wolf P.G."/>
            <person name="Yang L."/>
            <person name="Zimmer A.D."/>
            <person name="Zhu Q."/>
            <person name="Mitros T."/>
            <person name="Hellsten U."/>
            <person name="Loque D."/>
            <person name="Otillar R."/>
            <person name="Salamov A."/>
            <person name="Schmutz J."/>
            <person name="Shapiro H."/>
            <person name="Lindquist E."/>
            <person name="Lucas S."/>
            <person name="Rokhsar D."/>
            <person name="Grigoriev I.V."/>
        </authorList>
    </citation>
    <scope>NUCLEOTIDE SEQUENCE [LARGE SCALE GENOMIC DNA]</scope>
</reference>
<dbReference type="GO" id="GO:0070971">
    <property type="term" value="C:endoplasmic reticulum exit site"/>
    <property type="evidence" value="ECO:0000318"/>
    <property type="project" value="GO_Central"/>
</dbReference>
<dbReference type="FunCoup" id="D8QRN3">
    <property type="interactions" value="5272"/>
</dbReference>
<dbReference type="Gene3D" id="2.30.30.380">
    <property type="entry name" value="Zn-finger domain of Sec23/24"/>
    <property type="match status" value="1"/>
</dbReference>
<keyword evidence="11" id="KW-1185">Reference proteome</keyword>
<evidence type="ECO:0000313" key="10">
    <source>
        <dbReference type="EMBL" id="EFJ37282.1"/>
    </source>
</evidence>
<dbReference type="GO" id="GO:0090110">
    <property type="term" value="P:COPII-coated vesicle cargo loading"/>
    <property type="evidence" value="ECO:0000318"/>
    <property type="project" value="GO_Central"/>
</dbReference>
<feature type="compositionally biased region" description="Pro residues" evidence="4">
    <location>
        <begin position="176"/>
        <end position="189"/>
    </location>
</feature>
<dbReference type="Proteomes" id="UP000001514">
    <property type="component" value="Unassembled WGS sequence"/>
</dbReference>
<dbReference type="STRING" id="88036.D8QRN3"/>
<dbReference type="Gene3D" id="3.40.20.10">
    <property type="entry name" value="Severin"/>
    <property type="match status" value="1"/>
</dbReference>
<dbReference type="InterPro" id="IPR036180">
    <property type="entry name" value="Gelsolin-like_dom_sf"/>
</dbReference>
<evidence type="ECO:0000259" key="9">
    <source>
        <dbReference type="Pfam" id="PF08033"/>
    </source>
</evidence>
<evidence type="ECO:0000256" key="2">
    <source>
        <dbReference type="ARBA" id="ARBA00022448"/>
    </source>
</evidence>
<feature type="compositionally biased region" description="Polar residues" evidence="4">
    <location>
        <begin position="137"/>
        <end position="152"/>
    </location>
</feature>
<comment type="similarity">
    <text evidence="1">Belongs to the SEC23/SEC24 family. SEC24 subfamily.</text>
</comment>
<dbReference type="SUPFAM" id="SSF82919">
    <property type="entry name" value="Zn-finger domain of Sec23/24"/>
    <property type="match status" value="1"/>
</dbReference>
<dbReference type="SUPFAM" id="SSF82754">
    <property type="entry name" value="C-terminal, gelsolin-like domain of Sec23/24"/>
    <property type="match status" value="1"/>
</dbReference>
<dbReference type="SUPFAM" id="SSF81811">
    <property type="entry name" value="Helical domain of Sec23/24"/>
    <property type="match status" value="1"/>
</dbReference>
<feature type="compositionally biased region" description="Polar residues" evidence="4">
    <location>
        <begin position="89"/>
        <end position="109"/>
    </location>
</feature>
<dbReference type="InterPro" id="IPR029006">
    <property type="entry name" value="ADF-H/Gelsolin-like_dom_sf"/>
</dbReference>
<dbReference type="Pfam" id="PF04810">
    <property type="entry name" value="zf-Sec23_Sec24"/>
    <property type="match status" value="1"/>
</dbReference>
<dbReference type="InParanoid" id="D8QRN3"/>
<dbReference type="InterPro" id="IPR012990">
    <property type="entry name" value="Beta-sandwich_Sec23_24"/>
</dbReference>
<dbReference type="Pfam" id="PF00626">
    <property type="entry name" value="Gelsolin"/>
    <property type="match status" value="1"/>
</dbReference>
<sequence length="979" mass="106731">MPPQAPPDGSFIRPPPYGSAPPPPLPGSQAAAPPPGAGATPVPQYGASNQPGMVGFRPQYGGSLRPPPPFQGMAPPSRPFQGPGVGSGQEISSFQANSGMPAPFQSQSASIQGPPQFQGPPPSFQSSIQGPPSFQSHPSSIQGQPPQPFQSHPQAPPQPLQMQGPPLQPPQFLSRPPGPGYSQMPPPPGQNWRPSVSIGLFGESSLMLQPGSPSTTPSQRIDPSQIPRPQPSFATSVYDTVSSGPIPPSSTSDFYVRDAGNCSPRIMRSTLYQVPCTADLLNTSKMPLALIIQPLALPHVNEEPIKVVDFGESGPVRCNRCKAYINSFMKFIDQGRRFVCNICGHTNETPRDYVCNLGPDGRRRDADDRPELSRGTVEFVATQEYLLRPPMPPVFFFLVDVSANAIKTGAAAAACSAIQRVLADIAEGPRTMVGVATFDSTIHFYNLSKDLQQPSMLVVPDIQDVYVPVENGLVVPVAEGREHMETLLENIPNMFHDNVVQESALGAAMKGSFLALKPTGGKLLVFQSVLPSIGLGALTPREAEARDKSAEAHKVLQPADKTLKAMAEEFSSSQVCVDLFLTTQTYVDIASLSVVPITTGGQAYYYFPFSATMDSAKLYNDLRWNLTRPQGLEAVMRVRCSQGIKVQDYFGSCKRVTTDVDLPAIDCDKSILVTFKHEDKFQEGADCCFQSALLYTTVDGHRRIRVSTLSLTCTNVLSNLFKGADLDAQFTYLLKTAAQGVPVSPLSQVREQTIGQCVQSLFSYRKFCATASSSGQLILPECLKLLPLYTLALTKSVGLRQDVRVDERAYWLMRATSISASLAIPLVYPRLFSVHNIPKVLLDESSLPPTLPLSSENLDPEGIFLLETGEDAFLYAGKAVSSELLHQLFEVRSVNEVIPGQFLLQEYDNEPSILLNKMVNEIRRQRCSYLRLHLLKRGDPLEMMFHSFMIEDKSGLGSSYVEFLVYVHRQIQVKMQSGS</sequence>
<feature type="domain" description="Sec23/Sec24 helical" evidence="8">
    <location>
        <begin position="725"/>
        <end position="823"/>
    </location>
</feature>
<dbReference type="Gene3D" id="1.20.120.730">
    <property type="entry name" value="Sec23/Sec24 helical domain"/>
    <property type="match status" value="1"/>
</dbReference>
<gene>
    <name evidence="10" type="ORF">SELMODRAFT_140536</name>
</gene>
<feature type="domain" description="Sec23/Sec24 beta-sandwich" evidence="9">
    <location>
        <begin position="631"/>
        <end position="714"/>
    </location>
</feature>
<name>D8QRN3_SELML</name>